<dbReference type="Proteomes" id="UP001607302">
    <property type="component" value="Unassembled WGS sequence"/>
</dbReference>
<dbReference type="EMBL" id="JAUDFV010000141">
    <property type="protein sequence ID" value="KAL2722701.1"/>
    <property type="molecule type" value="Genomic_DNA"/>
</dbReference>
<organism evidence="1 2">
    <name type="scientific">Vespula squamosa</name>
    <name type="common">Southern yellow jacket</name>
    <name type="synonym">Wasp</name>
    <dbReference type="NCBI Taxonomy" id="30214"/>
    <lineage>
        <taxon>Eukaryota</taxon>
        <taxon>Metazoa</taxon>
        <taxon>Ecdysozoa</taxon>
        <taxon>Arthropoda</taxon>
        <taxon>Hexapoda</taxon>
        <taxon>Insecta</taxon>
        <taxon>Pterygota</taxon>
        <taxon>Neoptera</taxon>
        <taxon>Endopterygota</taxon>
        <taxon>Hymenoptera</taxon>
        <taxon>Apocrita</taxon>
        <taxon>Aculeata</taxon>
        <taxon>Vespoidea</taxon>
        <taxon>Vespidae</taxon>
        <taxon>Vespinae</taxon>
        <taxon>Vespula</taxon>
    </lineage>
</organism>
<gene>
    <name evidence="1" type="ORF">V1478_009564</name>
</gene>
<sequence>MCTNSLEFAVVVVEAGFDQYCGASTGCGLRYNGPMKSEVCSRNARTGAAAADAFLLLQCGKSKQAFGRDNFSSGNDVLCLFPLISNVVSDAPIAFLVACAANVSIGGSNLHLLRNFKC</sequence>
<keyword evidence="2" id="KW-1185">Reference proteome</keyword>
<comment type="caution">
    <text evidence="1">The sequence shown here is derived from an EMBL/GenBank/DDBJ whole genome shotgun (WGS) entry which is preliminary data.</text>
</comment>
<proteinExistence type="predicted"/>
<evidence type="ECO:0000313" key="1">
    <source>
        <dbReference type="EMBL" id="KAL2722701.1"/>
    </source>
</evidence>
<accession>A0ABD2AQ00</accession>
<dbReference type="AlphaFoldDB" id="A0ABD2AQ00"/>
<name>A0ABD2AQ00_VESSQ</name>
<reference evidence="1 2" key="1">
    <citation type="journal article" date="2024" name="Ann. Entomol. Soc. Am.">
        <title>Genomic analyses of the southern and eastern yellowjacket wasps (Hymenoptera: Vespidae) reveal evolutionary signatures of social life.</title>
        <authorList>
            <person name="Catto M.A."/>
            <person name="Caine P.B."/>
            <person name="Orr S.E."/>
            <person name="Hunt B.G."/>
            <person name="Goodisman M.A.D."/>
        </authorList>
    </citation>
    <scope>NUCLEOTIDE SEQUENCE [LARGE SCALE GENOMIC DNA]</scope>
    <source>
        <strain evidence="1">233</strain>
        <tissue evidence="1">Head and thorax</tissue>
    </source>
</reference>
<protein>
    <submittedName>
        <fullName evidence="1">Uncharacterized protein</fullName>
    </submittedName>
</protein>
<evidence type="ECO:0000313" key="2">
    <source>
        <dbReference type="Proteomes" id="UP001607302"/>
    </source>
</evidence>